<evidence type="ECO:0000259" key="1">
    <source>
        <dbReference type="Pfam" id="PF20700"/>
    </source>
</evidence>
<dbReference type="AlphaFoldDB" id="R7UEN5"/>
<evidence type="ECO:0000313" key="4">
    <source>
        <dbReference type="Proteomes" id="UP000014760"/>
    </source>
</evidence>
<protein>
    <recommendedName>
        <fullName evidence="1">Mutator-like transposase domain-containing protein</fullName>
    </recommendedName>
</protein>
<name>R7UEN5_CAPTE</name>
<feature type="domain" description="Mutator-like transposase" evidence="1">
    <location>
        <begin position="10"/>
        <end position="132"/>
    </location>
</feature>
<keyword evidence="4" id="KW-1185">Reference proteome</keyword>
<dbReference type="Proteomes" id="UP000014760">
    <property type="component" value="Unassembled WGS sequence"/>
</dbReference>
<dbReference type="OMA" id="MPFEINL"/>
<dbReference type="InterPro" id="IPR049012">
    <property type="entry name" value="Mutator_transp_dom"/>
</dbReference>
<organism evidence="2">
    <name type="scientific">Capitella teleta</name>
    <name type="common">Polychaete worm</name>
    <dbReference type="NCBI Taxonomy" id="283909"/>
    <lineage>
        <taxon>Eukaryota</taxon>
        <taxon>Metazoa</taxon>
        <taxon>Spiralia</taxon>
        <taxon>Lophotrochozoa</taxon>
        <taxon>Annelida</taxon>
        <taxon>Polychaeta</taxon>
        <taxon>Sedentaria</taxon>
        <taxon>Scolecida</taxon>
        <taxon>Capitellidae</taxon>
        <taxon>Capitella</taxon>
    </lineage>
</organism>
<dbReference type="EMBL" id="KB304239">
    <property type="protein sequence ID" value="ELU02253.1"/>
    <property type="molecule type" value="Genomic_DNA"/>
</dbReference>
<dbReference type="EnsemblMetazoa" id="CapteT213791">
    <property type="protein sequence ID" value="CapteP213791"/>
    <property type="gene ID" value="CapteG213791"/>
</dbReference>
<gene>
    <name evidence="2" type="ORF">CAPTEDRAFT_213791</name>
</gene>
<sequence length="142" mass="16224">MDSPHVMHLKTYQRIVKQVWSHKDLATSTSQLQAVEAVHELYHECDPIIGCDDIIDIPVSYDSTWHKRGHTSHFDVDIIVDHMTGLVLDIAVLNNYCQACKTAPSEEDLLFLTWKEKHAPDCGCNYTGRSTDRSTWTLVITR</sequence>
<dbReference type="EMBL" id="AMQN01001645">
    <property type="status" value="NOT_ANNOTATED_CDS"/>
    <property type="molecule type" value="Genomic_DNA"/>
</dbReference>
<proteinExistence type="predicted"/>
<dbReference type="Pfam" id="PF20700">
    <property type="entry name" value="Mutator"/>
    <property type="match status" value="1"/>
</dbReference>
<reference evidence="4" key="1">
    <citation type="submission" date="2012-12" db="EMBL/GenBank/DDBJ databases">
        <authorList>
            <person name="Hellsten U."/>
            <person name="Grimwood J."/>
            <person name="Chapman J.A."/>
            <person name="Shapiro H."/>
            <person name="Aerts A."/>
            <person name="Otillar R.P."/>
            <person name="Terry A.Y."/>
            <person name="Boore J.L."/>
            <person name="Simakov O."/>
            <person name="Marletaz F."/>
            <person name="Cho S.-J."/>
            <person name="Edsinger-Gonzales E."/>
            <person name="Havlak P."/>
            <person name="Kuo D.-H."/>
            <person name="Larsson T."/>
            <person name="Lv J."/>
            <person name="Arendt D."/>
            <person name="Savage R."/>
            <person name="Osoegawa K."/>
            <person name="de Jong P."/>
            <person name="Lindberg D.R."/>
            <person name="Seaver E.C."/>
            <person name="Weisblat D.A."/>
            <person name="Putnam N.H."/>
            <person name="Grigoriev I.V."/>
            <person name="Rokhsar D.S."/>
        </authorList>
    </citation>
    <scope>NUCLEOTIDE SEQUENCE</scope>
    <source>
        <strain evidence="4">I ESC-2004</strain>
    </source>
</reference>
<evidence type="ECO:0000313" key="3">
    <source>
        <dbReference type="EnsemblMetazoa" id="CapteP213791"/>
    </source>
</evidence>
<evidence type="ECO:0000313" key="2">
    <source>
        <dbReference type="EMBL" id="ELU02253.1"/>
    </source>
</evidence>
<reference evidence="3" key="3">
    <citation type="submission" date="2015-06" db="UniProtKB">
        <authorList>
            <consortium name="EnsemblMetazoa"/>
        </authorList>
    </citation>
    <scope>IDENTIFICATION</scope>
</reference>
<dbReference type="HOGENOM" id="CLU_1817600_0_0_1"/>
<reference evidence="2 4" key="2">
    <citation type="journal article" date="2013" name="Nature">
        <title>Insights into bilaterian evolution from three spiralian genomes.</title>
        <authorList>
            <person name="Simakov O."/>
            <person name="Marletaz F."/>
            <person name="Cho S.J."/>
            <person name="Edsinger-Gonzales E."/>
            <person name="Havlak P."/>
            <person name="Hellsten U."/>
            <person name="Kuo D.H."/>
            <person name="Larsson T."/>
            <person name="Lv J."/>
            <person name="Arendt D."/>
            <person name="Savage R."/>
            <person name="Osoegawa K."/>
            <person name="de Jong P."/>
            <person name="Grimwood J."/>
            <person name="Chapman J.A."/>
            <person name="Shapiro H."/>
            <person name="Aerts A."/>
            <person name="Otillar R.P."/>
            <person name="Terry A.Y."/>
            <person name="Boore J.L."/>
            <person name="Grigoriev I.V."/>
            <person name="Lindberg D.R."/>
            <person name="Seaver E.C."/>
            <person name="Weisblat D.A."/>
            <person name="Putnam N.H."/>
            <person name="Rokhsar D.S."/>
        </authorList>
    </citation>
    <scope>NUCLEOTIDE SEQUENCE</scope>
    <source>
        <strain evidence="2 4">I ESC-2004</strain>
    </source>
</reference>
<dbReference type="OrthoDB" id="6149314at2759"/>
<accession>R7UEN5</accession>